<proteinExistence type="predicted"/>
<evidence type="ECO:0000313" key="1">
    <source>
        <dbReference type="EMBL" id="QJA47374.1"/>
    </source>
</evidence>
<reference evidence="1" key="1">
    <citation type="submission" date="2020-03" db="EMBL/GenBank/DDBJ databases">
        <title>The deep terrestrial virosphere.</title>
        <authorList>
            <person name="Holmfeldt K."/>
            <person name="Nilsson E."/>
            <person name="Simone D."/>
            <person name="Lopez-Fernandez M."/>
            <person name="Wu X."/>
            <person name="de Brujin I."/>
            <person name="Lundin D."/>
            <person name="Andersson A."/>
            <person name="Bertilsson S."/>
            <person name="Dopson M."/>
        </authorList>
    </citation>
    <scope>NUCLEOTIDE SEQUENCE</scope>
    <source>
        <strain evidence="1">TM448A00660</strain>
    </source>
</reference>
<name>A0A6H1ZII5_9ZZZZ</name>
<accession>A0A6H1ZII5</accession>
<organism evidence="1">
    <name type="scientific">viral metagenome</name>
    <dbReference type="NCBI Taxonomy" id="1070528"/>
    <lineage>
        <taxon>unclassified sequences</taxon>
        <taxon>metagenomes</taxon>
        <taxon>organismal metagenomes</taxon>
    </lineage>
</organism>
<gene>
    <name evidence="1" type="ORF">TM448A00660_0030</name>
</gene>
<dbReference type="AlphaFoldDB" id="A0A6H1ZII5"/>
<protein>
    <submittedName>
        <fullName evidence="1">Uncharacterized protein</fullName>
    </submittedName>
</protein>
<sequence>MAVIDTGMTREQATAPLQAVPKGLYTAKFVRLLENDKVPEAQKYFFPTQKSGTMVKPMFQLEDEKYGGKTLIGMGVMGQFSYAELVVALPELYVPGTSHIDSEGARGTRVILDVIQQVKLTESGKYVPYTPELEGQYSGVVLNGIAHVLPFVEGVKTEESD</sequence>
<dbReference type="EMBL" id="MT144040">
    <property type="protein sequence ID" value="QJA47374.1"/>
    <property type="molecule type" value="Genomic_DNA"/>
</dbReference>